<dbReference type="AlphaFoldDB" id="A0A7X1BVG1"/>
<sequence length="98" mass="11376">MSKREELLARHAHRLQQMLVGHQQEITDLIAAQQLELAELMIHEDDPQRALDVLNIVKAPLQYEVKNGNPQLADTQDAKCLVHVIDRTMEHITKKYRM</sequence>
<name>A0A7X1BVG1_9ENTR</name>
<accession>A0A7X1BVG1</accession>
<dbReference type="Proteomes" id="UP000548504">
    <property type="component" value="Unassembled WGS sequence"/>
</dbReference>
<evidence type="ECO:0000313" key="1">
    <source>
        <dbReference type="EMBL" id="MBC2622766.1"/>
    </source>
</evidence>
<dbReference type="RefSeq" id="WP_071667191.1">
    <property type="nucleotide sequence ID" value="NZ_JACLAG010000010.1"/>
</dbReference>
<protein>
    <submittedName>
        <fullName evidence="1">Uncharacterized protein</fullName>
    </submittedName>
</protein>
<comment type="caution">
    <text evidence="1">The sequence shown here is derived from an EMBL/GenBank/DDBJ whole genome shotgun (WGS) entry which is preliminary data.</text>
</comment>
<gene>
    <name evidence="1" type="ORF">H7I73_24305</name>
</gene>
<organism evidence="1 2">
    <name type="scientific">Citrobacter cronae</name>
    <dbReference type="NCBI Taxonomy" id="1748967"/>
    <lineage>
        <taxon>Bacteria</taxon>
        <taxon>Pseudomonadati</taxon>
        <taxon>Pseudomonadota</taxon>
        <taxon>Gammaproteobacteria</taxon>
        <taxon>Enterobacterales</taxon>
        <taxon>Enterobacteriaceae</taxon>
        <taxon>Citrobacter</taxon>
        <taxon>Citrobacter freundii complex</taxon>
    </lineage>
</organism>
<proteinExistence type="predicted"/>
<evidence type="ECO:0000313" key="2">
    <source>
        <dbReference type="Proteomes" id="UP000548504"/>
    </source>
</evidence>
<reference evidence="1 2" key="1">
    <citation type="submission" date="2020-08" db="EMBL/GenBank/DDBJ databases">
        <title>Emergence and comparative genomics analysis of Citrobacter in Fennec fox imported from North Africa to China.</title>
        <authorList>
            <person name="Zheng B."/>
        </authorList>
    </citation>
    <scope>NUCLEOTIDE SEQUENCE [LARGE SCALE GENOMIC DNA]</scope>
    <source>
        <strain evidence="1 2">FF141</strain>
    </source>
</reference>
<dbReference type="EMBL" id="JACLAG010000010">
    <property type="protein sequence ID" value="MBC2622766.1"/>
    <property type="molecule type" value="Genomic_DNA"/>
</dbReference>